<gene>
    <name evidence="3" type="ORF">WJU16_14505</name>
</gene>
<dbReference type="SMART" id="SM00849">
    <property type="entry name" value="Lactamase_B"/>
    <property type="match status" value="1"/>
</dbReference>
<keyword evidence="4" id="KW-1185">Reference proteome</keyword>
<dbReference type="SMART" id="SM00450">
    <property type="entry name" value="RHOD"/>
    <property type="match status" value="2"/>
</dbReference>
<dbReference type="EMBL" id="CP149822">
    <property type="protein sequence ID" value="WZN39213.1"/>
    <property type="molecule type" value="Genomic_DNA"/>
</dbReference>
<feature type="domain" description="Rhodanese" evidence="2">
    <location>
        <begin position="370"/>
        <end position="460"/>
    </location>
</feature>
<keyword evidence="1" id="KW-0479">Metal-binding</keyword>
<dbReference type="InterPro" id="IPR036873">
    <property type="entry name" value="Rhodanese-like_dom_sf"/>
</dbReference>
<dbReference type="PROSITE" id="PS50206">
    <property type="entry name" value="RHODANESE_3"/>
    <property type="match status" value="2"/>
</dbReference>
<evidence type="ECO:0000259" key="2">
    <source>
        <dbReference type="PROSITE" id="PS50206"/>
    </source>
</evidence>
<dbReference type="Gene3D" id="3.40.250.10">
    <property type="entry name" value="Rhodanese-like domain"/>
    <property type="match status" value="2"/>
</dbReference>
<dbReference type="Proteomes" id="UP001485459">
    <property type="component" value="Chromosome"/>
</dbReference>
<accession>A0ABZ2YIA9</accession>
<dbReference type="RefSeq" id="WP_341834207.1">
    <property type="nucleotide sequence ID" value="NZ_CP149822.1"/>
</dbReference>
<name>A0ABZ2YIA9_9BACT</name>
<dbReference type="PANTHER" id="PTHR43084">
    <property type="entry name" value="PERSULFIDE DIOXYGENASE ETHE1"/>
    <property type="match status" value="1"/>
</dbReference>
<dbReference type="InterPro" id="IPR036866">
    <property type="entry name" value="RibonucZ/Hydroxyglut_hydro"/>
</dbReference>
<dbReference type="Gene3D" id="3.60.15.10">
    <property type="entry name" value="Ribonuclease Z/Hydroxyacylglutathione hydrolase-like"/>
    <property type="match status" value="1"/>
</dbReference>
<dbReference type="InterPro" id="IPR001279">
    <property type="entry name" value="Metallo-B-lactamas"/>
</dbReference>
<dbReference type="Pfam" id="PF00753">
    <property type="entry name" value="Lactamase_B"/>
    <property type="match status" value="1"/>
</dbReference>
<dbReference type="InterPro" id="IPR044528">
    <property type="entry name" value="POD-like_MBL-fold"/>
</dbReference>
<sequence>MFIKQLYTGCLSEAAYYIESEGEAAIIDPLRDIEPYLTLAHERNASIKYIFETHFHADFVSGHLDLAAATHAPIVYGPETQTGFPVHIATDGEEFKIGKLTVRALHTPGHTLESTCYLLLDDAGQPHAIFTGDTLFVGDVGRPDLFSGNLTKEQLAGMLFESLNNKIKTLPDHVIVYPAHGPGSSCGKNLGPNTTSTIGEQKRDNYALLAEDKAAFISQVTDGLSTPPQYFPINAQINKEGYDAMNKVMERSLQPLSIAAFKEKSELGAVILDTRHATTFTEGFVPGSISIGLEGRFAEWAGSLLPFDKAMILVTAPGQEEETIVRLARVGFDKVEGYLEGGFDAWKAAGEKIDMIISVDPDELAMDIPHDEHLLIVDVRKPAEFADGHVKDATNLTLSELTDPGTMADLDEHLNLYVHCQGGYRSVIACSLMKREGIHNLRNVTGGYAKMKDEKGIEIEKEKNVLN</sequence>
<evidence type="ECO:0000313" key="3">
    <source>
        <dbReference type="EMBL" id="WZN39213.1"/>
    </source>
</evidence>
<dbReference type="Pfam" id="PF00581">
    <property type="entry name" value="Rhodanese"/>
    <property type="match status" value="2"/>
</dbReference>
<dbReference type="InterPro" id="IPR051682">
    <property type="entry name" value="Mito_Persulfide_Diox"/>
</dbReference>
<proteinExistence type="predicted"/>
<dbReference type="CDD" id="cd00158">
    <property type="entry name" value="RHOD"/>
    <property type="match status" value="2"/>
</dbReference>
<protein>
    <submittedName>
        <fullName evidence="3">Rhodanese-like domain-containing protein</fullName>
    </submittedName>
</protein>
<reference evidence="4" key="1">
    <citation type="submission" date="2024-03" db="EMBL/GenBank/DDBJ databases">
        <title>Chitinophaga horti sp. nov., isolated from garden soil.</title>
        <authorList>
            <person name="Lee D.S."/>
            <person name="Han D.M."/>
            <person name="Baek J.H."/>
            <person name="Choi D.G."/>
            <person name="Jeon J.H."/>
            <person name="Jeon C.O."/>
        </authorList>
    </citation>
    <scope>NUCLEOTIDE SEQUENCE [LARGE SCALE GENOMIC DNA]</scope>
    <source>
        <strain evidence="4">GPA1</strain>
    </source>
</reference>
<evidence type="ECO:0000256" key="1">
    <source>
        <dbReference type="ARBA" id="ARBA00022723"/>
    </source>
</evidence>
<dbReference type="SUPFAM" id="SSF52821">
    <property type="entry name" value="Rhodanese/Cell cycle control phosphatase"/>
    <property type="match status" value="2"/>
</dbReference>
<organism evidence="3 4">
    <name type="scientific">Chitinophaga pollutisoli</name>
    <dbReference type="NCBI Taxonomy" id="3133966"/>
    <lineage>
        <taxon>Bacteria</taxon>
        <taxon>Pseudomonadati</taxon>
        <taxon>Bacteroidota</taxon>
        <taxon>Chitinophagia</taxon>
        <taxon>Chitinophagales</taxon>
        <taxon>Chitinophagaceae</taxon>
        <taxon>Chitinophaga</taxon>
    </lineage>
</organism>
<dbReference type="PANTHER" id="PTHR43084:SF1">
    <property type="entry name" value="PERSULFIDE DIOXYGENASE ETHE1, MITOCHONDRIAL"/>
    <property type="match status" value="1"/>
</dbReference>
<dbReference type="SUPFAM" id="SSF56281">
    <property type="entry name" value="Metallo-hydrolase/oxidoreductase"/>
    <property type="match status" value="1"/>
</dbReference>
<dbReference type="InterPro" id="IPR001763">
    <property type="entry name" value="Rhodanese-like_dom"/>
</dbReference>
<feature type="domain" description="Rhodanese" evidence="2">
    <location>
        <begin position="268"/>
        <end position="355"/>
    </location>
</feature>
<dbReference type="CDD" id="cd07724">
    <property type="entry name" value="POD-like_MBL-fold"/>
    <property type="match status" value="1"/>
</dbReference>
<evidence type="ECO:0000313" key="4">
    <source>
        <dbReference type="Proteomes" id="UP001485459"/>
    </source>
</evidence>